<feature type="transmembrane region" description="Helical" evidence="5">
    <location>
        <begin position="254"/>
        <end position="276"/>
    </location>
</feature>
<feature type="transmembrane region" description="Helical" evidence="5">
    <location>
        <begin position="105"/>
        <end position="125"/>
    </location>
</feature>
<reference evidence="7 8" key="1">
    <citation type="submission" date="2016-10" db="EMBL/GenBank/DDBJ databases">
        <authorList>
            <person name="de Groot N.N."/>
        </authorList>
    </citation>
    <scope>NUCLEOTIDE SEQUENCE [LARGE SCALE GENOMIC DNA]</scope>
    <source>
        <strain evidence="7 8">CPCC 202699</strain>
    </source>
</reference>
<keyword evidence="2 5" id="KW-0812">Transmembrane</keyword>
<dbReference type="InterPro" id="IPR036259">
    <property type="entry name" value="MFS_trans_sf"/>
</dbReference>
<evidence type="ECO:0000256" key="5">
    <source>
        <dbReference type="SAM" id="Phobius"/>
    </source>
</evidence>
<dbReference type="SUPFAM" id="SSF103473">
    <property type="entry name" value="MFS general substrate transporter"/>
    <property type="match status" value="1"/>
</dbReference>
<proteinExistence type="predicted"/>
<dbReference type="Proteomes" id="UP000199515">
    <property type="component" value="Unassembled WGS sequence"/>
</dbReference>
<feature type="transmembrane region" description="Helical" evidence="5">
    <location>
        <begin position="345"/>
        <end position="368"/>
    </location>
</feature>
<feature type="transmembrane region" description="Helical" evidence="5">
    <location>
        <begin position="409"/>
        <end position="428"/>
    </location>
</feature>
<dbReference type="STRING" id="589385.SAMN05421504_107430"/>
<accession>A0A1H3NRU0</accession>
<dbReference type="PANTHER" id="PTHR23527">
    <property type="entry name" value="BLL3282 PROTEIN"/>
    <property type="match status" value="1"/>
</dbReference>
<feature type="transmembrane region" description="Helical" evidence="5">
    <location>
        <begin position="282"/>
        <end position="300"/>
    </location>
</feature>
<evidence type="ECO:0000313" key="8">
    <source>
        <dbReference type="Proteomes" id="UP000199515"/>
    </source>
</evidence>
<evidence type="ECO:0000256" key="2">
    <source>
        <dbReference type="ARBA" id="ARBA00022692"/>
    </source>
</evidence>
<keyword evidence="3 5" id="KW-1133">Transmembrane helix</keyword>
<dbReference type="InterPro" id="IPR052952">
    <property type="entry name" value="MFS-Transporter"/>
</dbReference>
<organism evidence="7 8">
    <name type="scientific">Amycolatopsis xylanica</name>
    <dbReference type="NCBI Taxonomy" id="589385"/>
    <lineage>
        <taxon>Bacteria</taxon>
        <taxon>Bacillati</taxon>
        <taxon>Actinomycetota</taxon>
        <taxon>Actinomycetes</taxon>
        <taxon>Pseudonocardiales</taxon>
        <taxon>Pseudonocardiaceae</taxon>
        <taxon>Amycolatopsis</taxon>
    </lineage>
</organism>
<feature type="transmembrane region" description="Helical" evidence="5">
    <location>
        <begin position="320"/>
        <end position="339"/>
    </location>
</feature>
<feature type="transmembrane region" description="Helical" evidence="5">
    <location>
        <begin position="380"/>
        <end position="403"/>
    </location>
</feature>
<evidence type="ECO:0000313" key="7">
    <source>
        <dbReference type="EMBL" id="SDY91554.1"/>
    </source>
</evidence>
<dbReference type="Pfam" id="PF07690">
    <property type="entry name" value="MFS_1"/>
    <property type="match status" value="1"/>
</dbReference>
<dbReference type="AlphaFoldDB" id="A0A1H3NRU0"/>
<dbReference type="InterPro" id="IPR011701">
    <property type="entry name" value="MFS"/>
</dbReference>
<feature type="transmembrane region" description="Helical" evidence="5">
    <location>
        <begin position="201"/>
        <end position="221"/>
    </location>
</feature>
<feature type="transmembrane region" description="Helical" evidence="5">
    <location>
        <begin position="172"/>
        <end position="195"/>
    </location>
</feature>
<keyword evidence="8" id="KW-1185">Reference proteome</keyword>
<name>A0A1H3NRU0_9PSEU</name>
<dbReference type="InterPro" id="IPR020846">
    <property type="entry name" value="MFS_dom"/>
</dbReference>
<evidence type="ECO:0000259" key="6">
    <source>
        <dbReference type="PROSITE" id="PS50850"/>
    </source>
</evidence>
<dbReference type="EMBL" id="FNON01000007">
    <property type="protein sequence ID" value="SDY91554.1"/>
    <property type="molecule type" value="Genomic_DNA"/>
</dbReference>
<feature type="transmembrane region" description="Helical" evidence="5">
    <location>
        <begin position="131"/>
        <end position="151"/>
    </location>
</feature>
<evidence type="ECO:0000256" key="4">
    <source>
        <dbReference type="ARBA" id="ARBA00023136"/>
    </source>
</evidence>
<dbReference type="Gene3D" id="1.20.1250.20">
    <property type="entry name" value="MFS general substrate transporter like domains"/>
    <property type="match status" value="2"/>
</dbReference>
<dbReference type="CDD" id="cd17475">
    <property type="entry name" value="MFS_MT3072_like"/>
    <property type="match status" value="1"/>
</dbReference>
<feature type="transmembrane region" description="Helical" evidence="5">
    <location>
        <begin position="74"/>
        <end position="93"/>
    </location>
</feature>
<evidence type="ECO:0000256" key="1">
    <source>
        <dbReference type="ARBA" id="ARBA00004651"/>
    </source>
</evidence>
<dbReference type="GO" id="GO:0005886">
    <property type="term" value="C:plasma membrane"/>
    <property type="evidence" value="ECO:0007669"/>
    <property type="project" value="UniProtKB-SubCell"/>
</dbReference>
<dbReference type="OrthoDB" id="8628659at2"/>
<feature type="domain" description="Major facilitator superfamily (MFS) profile" evidence="6">
    <location>
        <begin position="39"/>
        <end position="433"/>
    </location>
</feature>
<sequence>MTSMLERTATAIHQTPVTTPTETALKRQKTHGPNYRWAVLAIGFGAQAAFSVAFQGIPVAGPLMQTAYQLTTGQLGLVLSFMSLGIAVSDVVWGIVSDRIGERKVLVAGMVGLTVVLGLISAFLVPAGGQIPTIALLSLGLLVAGALGGSVNGASGRAIMAWFSKRERGFAISVRVTAVPVGGAIGAAALPFLAMNYGFRGVFVFLTVISLAATAAIYFWLDEPPVAKAAPKIKGQKRVSTVPSPLRVWNVWRVAIASGLLTCPQFVVLTFAGIYLHTAKGVGIGAIAGLLVAVQVLGAVSRVWGGRWTDRRDGRLRRTVIKWMSWITAIGFVGVAVASDAPAPVSVSLLCVSGVFACGWHGIAYAEIAEIAGAERSGTALGLENTMVFAGAFITPVLIPVVLDFSGSWAVTMVLIGAVPAVIAAVLVPRESK</sequence>
<evidence type="ECO:0000256" key="3">
    <source>
        <dbReference type="ARBA" id="ARBA00022989"/>
    </source>
</evidence>
<protein>
    <submittedName>
        <fullName evidence="7">Sugar phosphate permease</fullName>
    </submittedName>
</protein>
<keyword evidence="4 5" id="KW-0472">Membrane</keyword>
<comment type="subcellular location">
    <subcellularLocation>
        <location evidence="1">Cell membrane</location>
        <topology evidence="1">Multi-pass membrane protein</topology>
    </subcellularLocation>
</comment>
<gene>
    <name evidence="7" type="ORF">SAMN05421504_107430</name>
</gene>
<dbReference type="GO" id="GO:0022857">
    <property type="term" value="F:transmembrane transporter activity"/>
    <property type="evidence" value="ECO:0007669"/>
    <property type="project" value="InterPro"/>
</dbReference>
<dbReference type="PANTHER" id="PTHR23527:SF1">
    <property type="entry name" value="BLL3282 PROTEIN"/>
    <property type="match status" value="1"/>
</dbReference>
<dbReference type="RefSeq" id="WP_091295010.1">
    <property type="nucleotide sequence ID" value="NZ_FNON01000007.1"/>
</dbReference>
<dbReference type="PROSITE" id="PS50850">
    <property type="entry name" value="MFS"/>
    <property type="match status" value="1"/>
</dbReference>
<feature type="transmembrane region" description="Helical" evidence="5">
    <location>
        <begin position="35"/>
        <end position="54"/>
    </location>
</feature>